<reference evidence="1" key="1">
    <citation type="submission" date="2020-11" db="EMBL/GenBank/DDBJ databases">
        <authorList>
            <consortium name="DOE Joint Genome Institute"/>
            <person name="Ahrendt S."/>
            <person name="Riley R."/>
            <person name="Andreopoulos W."/>
            <person name="Labutti K."/>
            <person name="Pangilinan J."/>
            <person name="Ruiz-Duenas F.J."/>
            <person name="Barrasa J.M."/>
            <person name="Sanchez-Garcia M."/>
            <person name="Camarero S."/>
            <person name="Miyauchi S."/>
            <person name="Serrano A."/>
            <person name="Linde D."/>
            <person name="Babiker R."/>
            <person name="Drula E."/>
            <person name="Ayuso-Fernandez I."/>
            <person name="Pacheco R."/>
            <person name="Padilla G."/>
            <person name="Ferreira P."/>
            <person name="Barriuso J."/>
            <person name="Kellner H."/>
            <person name="Castanera R."/>
            <person name="Alfaro M."/>
            <person name="Ramirez L."/>
            <person name="Pisabarro A.G."/>
            <person name="Kuo A."/>
            <person name="Tritt A."/>
            <person name="Lipzen A."/>
            <person name="He G."/>
            <person name="Yan M."/>
            <person name="Ng V."/>
            <person name="Cullen D."/>
            <person name="Martin F."/>
            <person name="Rosso M.-N."/>
            <person name="Henrissat B."/>
            <person name="Hibbett D."/>
            <person name="Martinez A.T."/>
            <person name="Grigoriev I.V."/>
        </authorList>
    </citation>
    <scope>NUCLEOTIDE SEQUENCE</scope>
    <source>
        <strain evidence="1">ATCC 90797</strain>
    </source>
</reference>
<dbReference type="EMBL" id="MU154810">
    <property type="protein sequence ID" value="KAF9487161.1"/>
    <property type="molecule type" value="Genomic_DNA"/>
</dbReference>
<dbReference type="AlphaFoldDB" id="A0A9P6D039"/>
<keyword evidence="2" id="KW-1185">Reference proteome</keyword>
<protein>
    <submittedName>
        <fullName evidence="1">Uncharacterized protein</fullName>
    </submittedName>
</protein>
<organism evidence="1 2">
    <name type="scientific">Pleurotus eryngii</name>
    <name type="common">Boletus of the steppes</name>
    <dbReference type="NCBI Taxonomy" id="5323"/>
    <lineage>
        <taxon>Eukaryota</taxon>
        <taxon>Fungi</taxon>
        <taxon>Dikarya</taxon>
        <taxon>Basidiomycota</taxon>
        <taxon>Agaricomycotina</taxon>
        <taxon>Agaricomycetes</taxon>
        <taxon>Agaricomycetidae</taxon>
        <taxon>Agaricales</taxon>
        <taxon>Pleurotineae</taxon>
        <taxon>Pleurotaceae</taxon>
        <taxon>Pleurotus</taxon>
    </lineage>
</organism>
<evidence type="ECO:0000313" key="2">
    <source>
        <dbReference type="Proteomes" id="UP000807025"/>
    </source>
</evidence>
<evidence type="ECO:0000313" key="1">
    <source>
        <dbReference type="EMBL" id="KAF9487161.1"/>
    </source>
</evidence>
<gene>
    <name evidence="1" type="ORF">BDN71DRAFT_1514245</name>
</gene>
<comment type="caution">
    <text evidence="1">The sequence shown here is derived from an EMBL/GenBank/DDBJ whole genome shotgun (WGS) entry which is preliminary data.</text>
</comment>
<sequence>MPSGTSGFIEETEELHKAVNVDEDFDVLHLGSMDLTEDPDSPKTPTSPAEAGLISFYTTACEIALNLDNNLCLPGDELFPPLGQFWDENRFLIMQISDEEVVIEDRLQTECYEYLPIWQLMNPHFCIIHWLAVCMAQRNNQPHQNVGQFLTSACIGEVLANMIHMALTTEAPYPENLQTNKDDFSLDLDRFNAKWDSDNDVVVISEHGFGIKTLGNRMLLLNP</sequence>
<proteinExistence type="predicted"/>
<accession>A0A9P6D039</accession>
<name>A0A9P6D039_PLEER</name>
<dbReference type="Proteomes" id="UP000807025">
    <property type="component" value="Unassembled WGS sequence"/>
</dbReference>